<dbReference type="EMBL" id="JACCCV010000002">
    <property type="protein sequence ID" value="NYF52608.1"/>
    <property type="molecule type" value="Genomic_DNA"/>
</dbReference>
<evidence type="ECO:0000313" key="2">
    <source>
        <dbReference type="Proteomes" id="UP000534186"/>
    </source>
</evidence>
<dbReference type="InterPro" id="IPR018641">
    <property type="entry name" value="Trfase_1_rSAM/seldom-assoc"/>
</dbReference>
<accession>A0A7Y9NNI7</accession>
<evidence type="ECO:0008006" key="3">
    <source>
        <dbReference type="Google" id="ProtNLM"/>
    </source>
</evidence>
<proteinExistence type="predicted"/>
<protein>
    <recommendedName>
        <fullName evidence="3">Glycosyltransferase</fullName>
    </recommendedName>
</protein>
<dbReference type="InterPro" id="IPR029044">
    <property type="entry name" value="Nucleotide-diphossugar_trans"/>
</dbReference>
<name>A0A7Y9NNI7_9BACT</name>
<dbReference type="SUPFAM" id="SSF53448">
    <property type="entry name" value="Nucleotide-diphospho-sugar transferases"/>
    <property type="match status" value="1"/>
</dbReference>
<dbReference type="NCBIfam" id="TIGR04282">
    <property type="entry name" value="glyco_like_cofC"/>
    <property type="match status" value="1"/>
</dbReference>
<gene>
    <name evidence="1" type="ORF">HDF12_003007</name>
</gene>
<dbReference type="Proteomes" id="UP000534186">
    <property type="component" value="Unassembled WGS sequence"/>
</dbReference>
<dbReference type="Gene3D" id="3.90.550.10">
    <property type="entry name" value="Spore Coat Polysaccharide Biosynthesis Protein SpsA, Chain A"/>
    <property type="match status" value="1"/>
</dbReference>
<dbReference type="PANTHER" id="PTHR36529:SF1">
    <property type="entry name" value="GLYCOSYLTRANSFERASE"/>
    <property type="match status" value="1"/>
</dbReference>
<evidence type="ECO:0000313" key="1">
    <source>
        <dbReference type="EMBL" id="NYF52608.1"/>
    </source>
</evidence>
<dbReference type="AlphaFoldDB" id="A0A7Y9NNI7"/>
<dbReference type="Pfam" id="PF09837">
    <property type="entry name" value="DUF2064"/>
    <property type="match status" value="1"/>
</dbReference>
<comment type="caution">
    <text evidence="1">The sequence shown here is derived from an EMBL/GenBank/DDBJ whole genome shotgun (WGS) entry which is preliminary data.</text>
</comment>
<organism evidence="1 2">
    <name type="scientific">Tunturiibacter lichenicola</name>
    <dbReference type="NCBI Taxonomy" id="2051959"/>
    <lineage>
        <taxon>Bacteria</taxon>
        <taxon>Pseudomonadati</taxon>
        <taxon>Acidobacteriota</taxon>
        <taxon>Terriglobia</taxon>
        <taxon>Terriglobales</taxon>
        <taxon>Acidobacteriaceae</taxon>
        <taxon>Tunturiibacter</taxon>
    </lineage>
</organism>
<reference evidence="1 2" key="1">
    <citation type="submission" date="2020-07" db="EMBL/GenBank/DDBJ databases">
        <title>Genomic Encyclopedia of Type Strains, Phase IV (KMG-V): Genome sequencing to study the core and pangenomes of soil and plant-associated prokaryotes.</title>
        <authorList>
            <person name="Whitman W."/>
        </authorList>
    </citation>
    <scope>NUCLEOTIDE SEQUENCE [LARGE SCALE GENOMIC DNA]</scope>
    <source>
        <strain evidence="1 2">M8UP30</strain>
    </source>
</reference>
<sequence>MTPSTMSYPILDPGKPVAVRAGQTALAVMAKAPRAGKVKTRLSPPLTPEQAADLNICFLKDTAENIASASVPGGAVGVISYTPAGDEGLFDNLLPVDFALIPQRGDGFGERLFATAQDLLSCGYGSVCLIDSDSPTVPVAAFKQAIAELQREGDRIVIGPAMDGGYYLIGLKQAHPELFAEIAWSTSSVFAETVAAANKGDIEVVVLPLWYDVDDGETLELLTAELLDDALPPFATLAGYRAEHTRAYLRSLRSRGGEN</sequence>
<dbReference type="PANTHER" id="PTHR36529">
    <property type="entry name" value="SLL1095 PROTEIN"/>
    <property type="match status" value="1"/>
</dbReference>